<evidence type="ECO:0000313" key="1">
    <source>
        <dbReference type="EMBL" id="VDN35075.1"/>
    </source>
</evidence>
<protein>
    <submittedName>
        <fullName evidence="1">Uncharacterized protein</fullName>
    </submittedName>
</protein>
<accession>A0A3P7MYT6</accession>
<gene>
    <name evidence="1" type="ORF">DILT_LOCUS16675</name>
</gene>
<evidence type="ECO:0000313" key="2">
    <source>
        <dbReference type="Proteomes" id="UP000281553"/>
    </source>
</evidence>
<proteinExistence type="predicted"/>
<organism evidence="1 2">
    <name type="scientific">Dibothriocephalus latus</name>
    <name type="common">Fish tapeworm</name>
    <name type="synonym">Diphyllobothrium latum</name>
    <dbReference type="NCBI Taxonomy" id="60516"/>
    <lineage>
        <taxon>Eukaryota</taxon>
        <taxon>Metazoa</taxon>
        <taxon>Spiralia</taxon>
        <taxon>Lophotrochozoa</taxon>
        <taxon>Platyhelminthes</taxon>
        <taxon>Cestoda</taxon>
        <taxon>Eucestoda</taxon>
        <taxon>Diphyllobothriidea</taxon>
        <taxon>Diphyllobothriidae</taxon>
        <taxon>Dibothriocephalus</taxon>
    </lineage>
</organism>
<sequence length="122" mass="13221">MIILRLCLFSILKDKRKDTLTLTLTITLSLHACSTISRNQGARLSTKAIASSRSTVLSARIIVVQPLHCIGNFSFIIGAARRCGGGPECDWLLIKLLELLTPAIDLSRAVSTKAVIHIANIP</sequence>
<dbReference type="AlphaFoldDB" id="A0A3P7MYT6"/>
<reference evidence="1 2" key="1">
    <citation type="submission" date="2018-11" db="EMBL/GenBank/DDBJ databases">
        <authorList>
            <consortium name="Pathogen Informatics"/>
        </authorList>
    </citation>
    <scope>NUCLEOTIDE SEQUENCE [LARGE SCALE GENOMIC DNA]</scope>
</reference>
<dbReference type="EMBL" id="UYRU01086425">
    <property type="protein sequence ID" value="VDN35075.1"/>
    <property type="molecule type" value="Genomic_DNA"/>
</dbReference>
<keyword evidence="2" id="KW-1185">Reference proteome</keyword>
<name>A0A3P7MYT6_DIBLA</name>
<dbReference type="Proteomes" id="UP000281553">
    <property type="component" value="Unassembled WGS sequence"/>
</dbReference>